<sequence>MTLVILTAARGRTRVILHTPCCVYSLDTKKNITQVLEGLNQEIQAIQQLTGDSLQEWCSNLSTTWQWVLAVLEVGVCLGDVLLLPILFLWDVGTRKGLPYCHGYQQNPQLDKGGNLRDGVLDERTDRQNGCS</sequence>
<dbReference type="EMBL" id="JACASE010000015">
    <property type="protein sequence ID" value="KAF6405028.1"/>
    <property type="molecule type" value="Genomic_DNA"/>
</dbReference>
<gene>
    <name evidence="3" type="ORF">HJG63_009350</name>
</gene>
<name>A0A7J8C2F0_ROUAE</name>
<comment type="caution">
    <text evidence="3">The sequence shown here is derived from an EMBL/GenBank/DDBJ whole genome shotgun (WGS) entry which is preliminary data.</text>
</comment>
<evidence type="ECO:0000313" key="4">
    <source>
        <dbReference type="Proteomes" id="UP000593571"/>
    </source>
</evidence>
<proteinExistence type="predicted"/>
<dbReference type="Proteomes" id="UP000593571">
    <property type="component" value="Unassembled WGS sequence"/>
</dbReference>
<keyword evidence="4" id="KW-1185">Reference proteome</keyword>
<dbReference type="AlphaFoldDB" id="A0A7J8C2F0"/>
<feature type="transmembrane region" description="Helical" evidence="2">
    <location>
        <begin position="67"/>
        <end position="90"/>
    </location>
</feature>
<organism evidence="3 4">
    <name type="scientific">Rousettus aegyptiacus</name>
    <name type="common">Egyptian fruit bat</name>
    <name type="synonym">Pteropus aegyptiacus</name>
    <dbReference type="NCBI Taxonomy" id="9407"/>
    <lineage>
        <taxon>Eukaryota</taxon>
        <taxon>Metazoa</taxon>
        <taxon>Chordata</taxon>
        <taxon>Craniata</taxon>
        <taxon>Vertebrata</taxon>
        <taxon>Euteleostomi</taxon>
        <taxon>Mammalia</taxon>
        <taxon>Eutheria</taxon>
        <taxon>Laurasiatheria</taxon>
        <taxon>Chiroptera</taxon>
        <taxon>Yinpterochiroptera</taxon>
        <taxon>Pteropodoidea</taxon>
        <taxon>Pteropodidae</taxon>
        <taxon>Rousettinae</taxon>
        <taxon>Rousettus</taxon>
    </lineage>
</organism>
<keyword evidence="2" id="KW-0812">Transmembrane</keyword>
<evidence type="ECO:0000256" key="2">
    <source>
        <dbReference type="SAM" id="Phobius"/>
    </source>
</evidence>
<keyword evidence="2" id="KW-1133">Transmembrane helix</keyword>
<feature type="region of interest" description="Disordered" evidence="1">
    <location>
        <begin position="112"/>
        <end position="132"/>
    </location>
</feature>
<protein>
    <submittedName>
        <fullName evidence="3">Uncharacterized protein</fullName>
    </submittedName>
</protein>
<evidence type="ECO:0000256" key="1">
    <source>
        <dbReference type="SAM" id="MobiDB-lite"/>
    </source>
</evidence>
<accession>A0A7J8C2F0</accession>
<reference evidence="3 4" key="1">
    <citation type="journal article" date="2020" name="Nature">
        <title>Six reference-quality genomes reveal evolution of bat adaptations.</title>
        <authorList>
            <person name="Jebb D."/>
            <person name="Huang Z."/>
            <person name="Pippel M."/>
            <person name="Hughes G.M."/>
            <person name="Lavrichenko K."/>
            <person name="Devanna P."/>
            <person name="Winkler S."/>
            <person name="Jermiin L.S."/>
            <person name="Skirmuntt E.C."/>
            <person name="Katzourakis A."/>
            <person name="Burkitt-Gray L."/>
            <person name="Ray D.A."/>
            <person name="Sullivan K.A.M."/>
            <person name="Roscito J.G."/>
            <person name="Kirilenko B.M."/>
            <person name="Davalos L.M."/>
            <person name="Corthals A.P."/>
            <person name="Power M.L."/>
            <person name="Jones G."/>
            <person name="Ransome R.D."/>
            <person name="Dechmann D.K.N."/>
            <person name="Locatelli A.G."/>
            <person name="Puechmaille S.J."/>
            <person name="Fedrigo O."/>
            <person name="Jarvis E.D."/>
            <person name="Hiller M."/>
            <person name="Vernes S.C."/>
            <person name="Myers E.W."/>
            <person name="Teeling E.C."/>
        </authorList>
    </citation>
    <scope>NUCLEOTIDE SEQUENCE [LARGE SCALE GENOMIC DNA]</scope>
    <source>
        <strain evidence="3">MRouAeg1</strain>
        <tissue evidence="3">Muscle</tissue>
    </source>
</reference>
<keyword evidence="2" id="KW-0472">Membrane</keyword>
<evidence type="ECO:0000313" key="3">
    <source>
        <dbReference type="EMBL" id="KAF6405028.1"/>
    </source>
</evidence>
<feature type="compositionally biased region" description="Basic and acidic residues" evidence="1">
    <location>
        <begin position="119"/>
        <end position="132"/>
    </location>
</feature>